<evidence type="ECO:0000313" key="1">
    <source>
        <dbReference type="EMBL" id="QIM64858.1"/>
    </source>
</evidence>
<reference evidence="2 3" key="2">
    <citation type="submission" date="2018-11" db="EMBL/GenBank/DDBJ databases">
        <title>Genomic Encyclopedia of Type Strains, Phase IV (KMG-IV): sequencing the most valuable type-strain genomes for metagenomic binning, comparative biology and taxonomic classification.</title>
        <authorList>
            <person name="Goeker M."/>
        </authorList>
    </citation>
    <scope>NUCLEOTIDE SEQUENCE [LARGE SCALE GENOMIC DNA]</scope>
    <source>
        <strain evidence="2 3">DSM 25797</strain>
    </source>
</reference>
<proteinExistence type="predicted"/>
<evidence type="ECO:0000313" key="3">
    <source>
        <dbReference type="Proteomes" id="UP000276901"/>
    </source>
</evidence>
<accession>A0AAE6X5R0</accession>
<name>A0AAE6X5R0_9PAST</name>
<protein>
    <submittedName>
        <fullName evidence="1">Uncharacterized protein</fullName>
    </submittedName>
</protein>
<dbReference type="Proteomes" id="UP000502287">
    <property type="component" value="Chromosome"/>
</dbReference>
<evidence type="ECO:0000313" key="4">
    <source>
        <dbReference type="Proteomes" id="UP000502287"/>
    </source>
</evidence>
<dbReference type="AlphaFoldDB" id="A0AAE6X5R0"/>
<sequence length="121" mass="13727">MDYEPKVLSQAKLGQPYYAEIHLLDKGYTFCTVDFYDFNTQEITELGLTIESLDGNKKYGMEAPEFSHDICHKGFIVRGVPTKTGTFYINASGYEPRTGGELIPIFHHTDLKLQTKLTVVE</sequence>
<organism evidence="1 4">
    <name type="scientific">Frederiksenia canicola</name>
    <dbReference type="NCBI Taxonomy" id="123824"/>
    <lineage>
        <taxon>Bacteria</taxon>
        <taxon>Pseudomonadati</taxon>
        <taxon>Pseudomonadota</taxon>
        <taxon>Gammaproteobacteria</taxon>
        <taxon>Pasteurellales</taxon>
        <taxon>Pasteurellaceae</taxon>
        <taxon>Frederiksenia</taxon>
    </lineage>
</organism>
<gene>
    <name evidence="1" type="ORF">A4G17_05130</name>
    <name evidence="2" type="ORF">EDC49_1501</name>
</gene>
<dbReference type="RefSeq" id="WP_123957138.1">
    <property type="nucleotide sequence ID" value="NZ_CP015029.1"/>
</dbReference>
<dbReference type="EMBL" id="RKQT01000003">
    <property type="protein sequence ID" value="RPE92216.1"/>
    <property type="molecule type" value="Genomic_DNA"/>
</dbReference>
<reference evidence="1 4" key="1">
    <citation type="submission" date="2016-03" db="EMBL/GenBank/DDBJ databases">
        <authorList>
            <person name="Hansen M.J."/>
            <person name="Bojesen A.M."/>
            <person name="Planet P."/>
        </authorList>
    </citation>
    <scope>NUCLEOTIDE SEQUENCE [LARGE SCALE GENOMIC DNA]</scope>
    <source>
        <strain evidence="1 4">HPA 21</strain>
    </source>
</reference>
<dbReference type="EMBL" id="CP015029">
    <property type="protein sequence ID" value="QIM64858.1"/>
    <property type="molecule type" value="Genomic_DNA"/>
</dbReference>
<dbReference type="Proteomes" id="UP000276901">
    <property type="component" value="Unassembled WGS sequence"/>
</dbReference>
<keyword evidence="3" id="KW-1185">Reference proteome</keyword>
<evidence type="ECO:0000313" key="2">
    <source>
        <dbReference type="EMBL" id="RPE92216.1"/>
    </source>
</evidence>
<dbReference type="KEGG" id="fcl:A4G17_05130"/>